<dbReference type="InterPro" id="IPR003779">
    <property type="entry name" value="CMD-like"/>
</dbReference>
<evidence type="ECO:0000259" key="2">
    <source>
        <dbReference type="Pfam" id="PF02627"/>
    </source>
</evidence>
<evidence type="ECO:0000256" key="1">
    <source>
        <dbReference type="SAM" id="MobiDB-lite"/>
    </source>
</evidence>
<feature type="compositionally biased region" description="Basic and acidic residues" evidence="1">
    <location>
        <begin position="11"/>
        <end position="20"/>
    </location>
</feature>
<dbReference type="Proteomes" id="UP001434337">
    <property type="component" value="Chromosome"/>
</dbReference>
<reference evidence="3 4" key="1">
    <citation type="journal article" date="2023" name="Environ Microbiome">
        <title>A coral-associated actinobacterium mitigates coral bleaching under heat stress.</title>
        <authorList>
            <person name="Li J."/>
            <person name="Zou Y."/>
            <person name="Li Q."/>
            <person name="Zhang J."/>
            <person name="Bourne D.G."/>
            <person name="Lyu Y."/>
            <person name="Liu C."/>
            <person name="Zhang S."/>
        </authorList>
    </citation>
    <scope>NUCLEOTIDE SEQUENCE [LARGE SCALE GENOMIC DNA]</scope>
    <source>
        <strain evidence="3 4">SCSIO 13291</strain>
    </source>
</reference>
<gene>
    <name evidence="3" type="ORF">PCC79_14915</name>
</gene>
<feature type="domain" description="Carboxymuconolactone decarboxylase-like" evidence="2">
    <location>
        <begin position="32"/>
        <end position="115"/>
    </location>
</feature>
<dbReference type="InterPro" id="IPR052512">
    <property type="entry name" value="4CMD/NDH-1_regulator"/>
</dbReference>
<dbReference type="PANTHER" id="PTHR33570:SF2">
    <property type="entry name" value="CARBOXYMUCONOLACTONE DECARBOXYLASE-LIKE DOMAIN-CONTAINING PROTEIN"/>
    <property type="match status" value="1"/>
</dbReference>
<organism evidence="3 4">
    <name type="scientific">Propioniciclava soli</name>
    <dbReference type="NCBI Taxonomy" id="2775081"/>
    <lineage>
        <taxon>Bacteria</taxon>
        <taxon>Bacillati</taxon>
        <taxon>Actinomycetota</taxon>
        <taxon>Actinomycetes</taxon>
        <taxon>Propionibacteriales</taxon>
        <taxon>Propionibacteriaceae</taxon>
        <taxon>Propioniciclava</taxon>
    </lineage>
</organism>
<dbReference type="InterPro" id="IPR029032">
    <property type="entry name" value="AhpD-like"/>
</dbReference>
<evidence type="ECO:0000313" key="4">
    <source>
        <dbReference type="Proteomes" id="UP001434337"/>
    </source>
</evidence>
<dbReference type="Gene3D" id="1.20.1290.10">
    <property type="entry name" value="AhpD-like"/>
    <property type="match status" value="1"/>
</dbReference>
<dbReference type="Pfam" id="PF02627">
    <property type="entry name" value="CMD"/>
    <property type="match status" value="2"/>
</dbReference>
<accession>A0ABZ3C6J1</accession>
<evidence type="ECO:0000313" key="3">
    <source>
        <dbReference type="EMBL" id="WZW98161.1"/>
    </source>
</evidence>
<protein>
    <submittedName>
        <fullName evidence="3">Carboxymuconolactone decarboxylase family protein</fullName>
    </submittedName>
</protein>
<dbReference type="EMBL" id="CP115965">
    <property type="protein sequence ID" value="WZW98161.1"/>
    <property type="molecule type" value="Genomic_DNA"/>
</dbReference>
<sequence length="258" mass="27765">MAPTNRALTDAARERHDRLFPEGGSGLARTDPEFVEMFDNFAFDRIAGHGSLPEELRLKLILAALIAVGAEAEYRVMLGAALNGGVTPVEAKEIVYQAAAYVGQGRVYAFLHATNDVLTARGVELPLPPQATVAQEDRWQAGWDLQVQIFGDAIQAGYDAAAPDERHLRDRLADNCFGDYQTRSGLDTPTRELLTFCYLVALGGADPQARSHAQGNANVGNDRGVLLDALTTLLPWIGYPRTLNGLAAVNAALPPEGN</sequence>
<dbReference type="PANTHER" id="PTHR33570">
    <property type="entry name" value="4-CARBOXYMUCONOLACTONE DECARBOXYLASE FAMILY PROTEIN"/>
    <property type="match status" value="1"/>
</dbReference>
<dbReference type="RefSeq" id="WP_342372287.1">
    <property type="nucleotide sequence ID" value="NZ_CP115965.1"/>
</dbReference>
<name>A0ABZ3C6J1_9ACTN</name>
<feature type="domain" description="Carboxymuconolactone decarboxylase-like" evidence="2">
    <location>
        <begin position="170"/>
        <end position="250"/>
    </location>
</feature>
<feature type="region of interest" description="Disordered" evidence="1">
    <location>
        <begin position="1"/>
        <end position="23"/>
    </location>
</feature>
<dbReference type="SUPFAM" id="SSF69118">
    <property type="entry name" value="AhpD-like"/>
    <property type="match status" value="1"/>
</dbReference>
<keyword evidence="4" id="KW-1185">Reference proteome</keyword>
<proteinExistence type="predicted"/>